<evidence type="ECO:0000256" key="7">
    <source>
        <dbReference type="ARBA" id="ARBA00022989"/>
    </source>
</evidence>
<proteinExistence type="predicted"/>
<evidence type="ECO:0000256" key="8">
    <source>
        <dbReference type="ARBA" id="ARBA00023136"/>
    </source>
</evidence>
<sequence length="172" mass="19445">MVSYVNDYMYVDLLASTDGLQELHTLYTWTVFNKSGPVFPWAHRYKIVTGVVATVLAYLHEECEQQVVHRDVKASNIMLDARFNARLGDFGIAKVAYHNKSPDATLVVGTMGYLAPEYIHTGKASEKKDVFSYGVVVLEVACGWRPLETDVPSKENVLVDWVWGLDVLFKHF</sequence>
<dbReference type="GO" id="GO:0005886">
    <property type="term" value="C:plasma membrane"/>
    <property type="evidence" value="ECO:0007669"/>
    <property type="project" value="UniProtKB-SubCell"/>
</dbReference>
<dbReference type="InterPro" id="IPR050528">
    <property type="entry name" value="L-type_Lectin-RKs"/>
</dbReference>
<feature type="domain" description="Protein kinase" evidence="11">
    <location>
        <begin position="1"/>
        <end position="172"/>
    </location>
</feature>
<keyword evidence="5" id="KW-0547">Nucleotide-binding</keyword>
<comment type="caution">
    <text evidence="12">The sequence shown here is derived from an EMBL/GenBank/DDBJ whole genome shotgun (WGS) entry which is preliminary data.</text>
</comment>
<keyword evidence="3" id="KW-0812">Transmembrane</keyword>
<keyword evidence="10" id="KW-0325">Glycoprotein</keyword>
<evidence type="ECO:0000256" key="5">
    <source>
        <dbReference type="ARBA" id="ARBA00022741"/>
    </source>
</evidence>
<dbReference type="InterPro" id="IPR011009">
    <property type="entry name" value="Kinase-like_dom_sf"/>
</dbReference>
<evidence type="ECO:0000256" key="9">
    <source>
        <dbReference type="ARBA" id="ARBA00023170"/>
    </source>
</evidence>
<dbReference type="GO" id="GO:0004672">
    <property type="term" value="F:protein kinase activity"/>
    <property type="evidence" value="ECO:0007669"/>
    <property type="project" value="InterPro"/>
</dbReference>
<keyword evidence="6" id="KW-0067">ATP-binding</keyword>
<keyword evidence="2" id="KW-1003">Cell membrane</keyword>
<keyword evidence="13" id="KW-1185">Reference proteome</keyword>
<keyword evidence="8" id="KW-0472">Membrane</keyword>
<dbReference type="PANTHER" id="PTHR27007">
    <property type="match status" value="1"/>
</dbReference>
<gene>
    <name evidence="12" type="ORF">GOP47_0008758</name>
</gene>
<dbReference type="GO" id="GO:0002229">
    <property type="term" value="P:defense response to oomycetes"/>
    <property type="evidence" value="ECO:0007669"/>
    <property type="project" value="UniProtKB-ARBA"/>
</dbReference>
<keyword evidence="7" id="KW-1133">Transmembrane helix</keyword>
<dbReference type="OrthoDB" id="778598at2759"/>
<keyword evidence="4" id="KW-0732">Signal</keyword>
<name>A0A9D4UZ66_ADICA</name>
<dbReference type="Proteomes" id="UP000886520">
    <property type="component" value="Chromosome 8"/>
</dbReference>
<dbReference type="PROSITE" id="PS00108">
    <property type="entry name" value="PROTEIN_KINASE_ST"/>
    <property type="match status" value="1"/>
</dbReference>
<dbReference type="PROSITE" id="PS50011">
    <property type="entry name" value="PROTEIN_KINASE_DOM"/>
    <property type="match status" value="1"/>
</dbReference>
<dbReference type="Pfam" id="PF00069">
    <property type="entry name" value="Pkinase"/>
    <property type="match status" value="1"/>
</dbReference>
<evidence type="ECO:0000256" key="1">
    <source>
        <dbReference type="ARBA" id="ARBA00004251"/>
    </source>
</evidence>
<dbReference type="InterPro" id="IPR008271">
    <property type="entry name" value="Ser/Thr_kinase_AS"/>
</dbReference>
<accession>A0A9D4UZ66</accession>
<dbReference type="AlphaFoldDB" id="A0A9D4UZ66"/>
<evidence type="ECO:0000313" key="12">
    <source>
        <dbReference type="EMBL" id="KAI5076693.1"/>
    </source>
</evidence>
<dbReference type="Gene3D" id="1.10.510.10">
    <property type="entry name" value="Transferase(Phosphotransferase) domain 1"/>
    <property type="match status" value="1"/>
</dbReference>
<evidence type="ECO:0000259" key="11">
    <source>
        <dbReference type="PROSITE" id="PS50011"/>
    </source>
</evidence>
<reference evidence="12" key="1">
    <citation type="submission" date="2021-01" db="EMBL/GenBank/DDBJ databases">
        <title>Adiantum capillus-veneris genome.</title>
        <authorList>
            <person name="Fang Y."/>
            <person name="Liao Q."/>
        </authorList>
    </citation>
    <scope>NUCLEOTIDE SEQUENCE</scope>
    <source>
        <strain evidence="12">H3</strain>
        <tissue evidence="12">Leaf</tissue>
    </source>
</reference>
<dbReference type="GO" id="GO:0005524">
    <property type="term" value="F:ATP binding"/>
    <property type="evidence" value="ECO:0007669"/>
    <property type="project" value="UniProtKB-KW"/>
</dbReference>
<evidence type="ECO:0000256" key="2">
    <source>
        <dbReference type="ARBA" id="ARBA00022475"/>
    </source>
</evidence>
<evidence type="ECO:0000256" key="3">
    <source>
        <dbReference type="ARBA" id="ARBA00022692"/>
    </source>
</evidence>
<organism evidence="12 13">
    <name type="scientific">Adiantum capillus-veneris</name>
    <name type="common">Maidenhair fern</name>
    <dbReference type="NCBI Taxonomy" id="13818"/>
    <lineage>
        <taxon>Eukaryota</taxon>
        <taxon>Viridiplantae</taxon>
        <taxon>Streptophyta</taxon>
        <taxon>Embryophyta</taxon>
        <taxon>Tracheophyta</taxon>
        <taxon>Polypodiopsida</taxon>
        <taxon>Polypodiidae</taxon>
        <taxon>Polypodiales</taxon>
        <taxon>Pteridineae</taxon>
        <taxon>Pteridaceae</taxon>
        <taxon>Vittarioideae</taxon>
        <taxon>Adiantum</taxon>
    </lineage>
</organism>
<dbReference type="SUPFAM" id="SSF56112">
    <property type="entry name" value="Protein kinase-like (PK-like)"/>
    <property type="match status" value="1"/>
</dbReference>
<dbReference type="InterPro" id="IPR000719">
    <property type="entry name" value="Prot_kinase_dom"/>
</dbReference>
<keyword evidence="9" id="KW-0675">Receptor</keyword>
<evidence type="ECO:0000256" key="4">
    <source>
        <dbReference type="ARBA" id="ARBA00022729"/>
    </source>
</evidence>
<evidence type="ECO:0000256" key="6">
    <source>
        <dbReference type="ARBA" id="ARBA00022840"/>
    </source>
</evidence>
<protein>
    <recommendedName>
        <fullName evidence="11">Protein kinase domain-containing protein</fullName>
    </recommendedName>
</protein>
<dbReference type="SMART" id="SM00220">
    <property type="entry name" value="S_TKc"/>
    <property type="match status" value="1"/>
</dbReference>
<comment type="subcellular location">
    <subcellularLocation>
        <location evidence="1">Cell membrane</location>
        <topology evidence="1">Single-pass type I membrane protein</topology>
    </subcellularLocation>
</comment>
<evidence type="ECO:0000313" key="13">
    <source>
        <dbReference type="Proteomes" id="UP000886520"/>
    </source>
</evidence>
<dbReference type="FunFam" id="1.10.510.10:FF:000240">
    <property type="entry name" value="Lectin-domain containing receptor kinase A4.3"/>
    <property type="match status" value="1"/>
</dbReference>
<evidence type="ECO:0000256" key="10">
    <source>
        <dbReference type="ARBA" id="ARBA00023180"/>
    </source>
</evidence>
<dbReference type="EMBL" id="JABFUD020000008">
    <property type="protein sequence ID" value="KAI5076693.1"/>
    <property type="molecule type" value="Genomic_DNA"/>
</dbReference>